<dbReference type="PANTHER" id="PTHR48075">
    <property type="entry name" value="3-HYDROXYACYL-COA DEHYDROGENASE FAMILY PROTEIN"/>
    <property type="match status" value="1"/>
</dbReference>
<dbReference type="GO" id="GO:0016616">
    <property type="term" value="F:oxidoreductase activity, acting on the CH-OH group of donors, NAD or NADP as acceptor"/>
    <property type="evidence" value="ECO:0007669"/>
    <property type="project" value="InterPro"/>
</dbReference>
<feature type="binding site" evidence="4">
    <location>
        <position position="77"/>
    </location>
    <ligand>
        <name>NAD(+)</name>
        <dbReference type="ChEBI" id="CHEBI:57540"/>
    </ligand>
</feature>
<name>A0A6A5BYI9_NAEFO</name>
<dbReference type="PROSITE" id="PS00067">
    <property type="entry name" value="3HCDH"/>
    <property type="match status" value="1"/>
</dbReference>
<evidence type="ECO:0000313" key="9">
    <source>
        <dbReference type="Proteomes" id="UP000444721"/>
    </source>
</evidence>
<feature type="domain" description="3-hydroxyacyl-CoA dehydrogenase NAD binding" evidence="7">
    <location>
        <begin position="49"/>
        <end position="235"/>
    </location>
</feature>
<dbReference type="Pfam" id="PF00725">
    <property type="entry name" value="3HCDH"/>
    <property type="match status" value="1"/>
</dbReference>
<feature type="binding site" evidence="4">
    <location>
        <position position="140"/>
    </location>
    <ligand>
        <name>NAD(+)</name>
        <dbReference type="ChEBI" id="CHEBI:57540"/>
    </ligand>
</feature>
<gene>
    <name evidence="8" type="ORF">FDP41_013660</name>
</gene>
<dbReference type="InterPro" id="IPR006180">
    <property type="entry name" value="3-OHacyl-CoA_DH_CS"/>
</dbReference>
<keyword evidence="9" id="KW-1185">Reference proteome</keyword>
<dbReference type="AlphaFoldDB" id="A0A6A5BYI9"/>
<dbReference type="InterPro" id="IPR022694">
    <property type="entry name" value="3-OHacyl-CoA_DH"/>
</dbReference>
<keyword evidence="4" id="KW-0520">NAD</keyword>
<organism evidence="8 9">
    <name type="scientific">Naegleria fowleri</name>
    <name type="common">Brain eating amoeba</name>
    <dbReference type="NCBI Taxonomy" id="5763"/>
    <lineage>
        <taxon>Eukaryota</taxon>
        <taxon>Discoba</taxon>
        <taxon>Heterolobosea</taxon>
        <taxon>Tetramitia</taxon>
        <taxon>Eutetramitia</taxon>
        <taxon>Vahlkampfiidae</taxon>
        <taxon>Naegleria</taxon>
    </lineage>
</organism>
<evidence type="ECO:0000259" key="7">
    <source>
        <dbReference type="Pfam" id="PF02737"/>
    </source>
</evidence>
<comment type="similarity">
    <text evidence="1">Belongs to the 3-hydroxyacyl-CoA dehydrogenase family.</text>
</comment>
<dbReference type="GeneID" id="68120875"/>
<dbReference type="OrthoDB" id="5958943at2759"/>
<dbReference type="Gene3D" id="3.40.50.720">
    <property type="entry name" value="NAD(P)-binding Rossmann-like Domain"/>
    <property type="match status" value="1"/>
</dbReference>
<reference evidence="8 9" key="1">
    <citation type="journal article" date="2019" name="Sci. Rep.">
        <title>Nanopore sequencing improves the draft genome of the human pathogenic amoeba Naegleria fowleri.</title>
        <authorList>
            <person name="Liechti N."/>
            <person name="Schurch N."/>
            <person name="Bruggmann R."/>
            <person name="Wittwer M."/>
        </authorList>
    </citation>
    <scope>NUCLEOTIDE SEQUENCE [LARGE SCALE GENOMIC DNA]</scope>
    <source>
        <strain evidence="8 9">ATCC 30894</strain>
    </source>
</reference>
<feature type="region of interest" description="Disordered" evidence="5">
    <location>
        <begin position="29"/>
        <end position="48"/>
    </location>
</feature>
<keyword evidence="2" id="KW-0560">Oxidoreductase</keyword>
<feature type="binding site" evidence="4">
    <location>
        <begin position="52"/>
        <end position="57"/>
    </location>
    <ligand>
        <name>NAD(+)</name>
        <dbReference type="ChEBI" id="CHEBI:57540"/>
    </ligand>
</feature>
<evidence type="ECO:0000256" key="1">
    <source>
        <dbReference type="ARBA" id="ARBA00009463"/>
    </source>
</evidence>
<dbReference type="VEuPathDB" id="AmoebaDB:NfTy_027330"/>
<evidence type="ECO:0008006" key="10">
    <source>
        <dbReference type="Google" id="ProtNLM"/>
    </source>
</evidence>
<proteinExistence type="inferred from homology"/>
<dbReference type="Gene3D" id="1.10.1040.10">
    <property type="entry name" value="N-(1-d-carboxylethyl)-l-norvaline Dehydrogenase, domain 2"/>
    <property type="match status" value="1"/>
</dbReference>
<evidence type="ECO:0000256" key="4">
    <source>
        <dbReference type="PIRSR" id="PIRSR000105-2"/>
    </source>
</evidence>
<dbReference type="PANTHER" id="PTHR48075:SF5">
    <property type="entry name" value="3-HYDROXYBUTYRYL-COA DEHYDROGENASE"/>
    <property type="match status" value="1"/>
</dbReference>
<sequence length="338" mass="37046">MLRRCAQRSSVSPLHSVWMSSHLGITAQQQARNYSSHHQPHHPLPKTFGVVGAGQMGGGIALVAAMNAKIPSVRVHDVSAQSIEKCKKLIQTLLDKYVQKGTLTAEERQVILSERLSFSSGTDLSKLALGCEFIVEAATEQTELKLGLFKDLSQMVHSNNSAETSKTILATNTSSISITKIASQTLDPSTVIGMHFMNPVPVMTLVEIIRGLQTSDETYERTTQLAHAMHKTCTLSIKDSPGFIANRILMPYINEAVNVLHEGIATVEDIDKTMKLGTNVPMGPLTLADFIGLDTCLAIMRVLYTEFADSKYRPSPLLVKMVEAGWLGKKTGRGFYKY</sequence>
<feature type="binding site" evidence="4">
    <location>
        <position position="145"/>
    </location>
    <ligand>
        <name>NAD(+)</name>
        <dbReference type="ChEBI" id="CHEBI:57540"/>
    </ligand>
</feature>
<accession>A0A6A5BYI9</accession>
<dbReference type="Proteomes" id="UP000444721">
    <property type="component" value="Unassembled WGS sequence"/>
</dbReference>
<evidence type="ECO:0000256" key="2">
    <source>
        <dbReference type="ARBA" id="ARBA00023002"/>
    </source>
</evidence>
<dbReference type="GO" id="GO:0006631">
    <property type="term" value="P:fatty acid metabolic process"/>
    <property type="evidence" value="ECO:0007669"/>
    <property type="project" value="InterPro"/>
</dbReference>
<dbReference type="Pfam" id="PF02737">
    <property type="entry name" value="3HCDH_N"/>
    <property type="match status" value="1"/>
</dbReference>
<dbReference type="OMA" id="MRLGCNQ"/>
<evidence type="ECO:0000259" key="6">
    <source>
        <dbReference type="Pfam" id="PF00725"/>
    </source>
</evidence>
<dbReference type="InterPro" id="IPR013328">
    <property type="entry name" value="6PGD_dom2"/>
</dbReference>
<feature type="binding site" evidence="4">
    <location>
        <position position="198"/>
    </location>
    <ligand>
        <name>NAD(+)</name>
        <dbReference type="ChEBI" id="CHEBI:57540"/>
    </ligand>
</feature>
<protein>
    <recommendedName>
        <fullName evidence="10">3-hydroxybutyryl-CoA dehydrogenase</fullName>
    </recommendedName>
</protein>
<dbReference type="SUPFAM" id="SSF51735">
    <property type="entry name" value="NAD(P)-binding Rossmann-fold domains"/>
    <property type="match status" value="1"/>
</dbReference>
<dbReference type="PIRSF" id="PIRSF000105">
    <property type="entry name" value="HCDH"/>
    <property type="match status" value="1"/>
</dbReference>
<dbReference type="GO" id="GO:0070403">
    <property type="term" value="F:NAD+ binding"/>
    <property type="evidence" value="ECO:0007669"/>
    <property type="project" value="InterPro"/>
</dbReference>
<feature type="domain" description="3-hydroxyacyl-CoA dehydrogenase C-terminal" evidence="6">
    <location>
        <begin position="242"/>
        <end position="338"/>
    </location>
</feature>
<dbReference type="EMBL" id="VFQX01000019">
    <property type="protein sequence ID" value="KAF0980446.1"/>
    <property type="molecule type" value="Genomic_DNA"/>
</dbReference>
<comment type="caution">
    <text evidence="8">The sequence shown here is derived from an EMBL/GenBank/DDBJ whole genome shotgun (WGS) entry which is preliminary data.</text>
</comment>
<dbReference type="VEuPathDB" id="AmoebaDB:FDP41_013660"/>
<dbReference type="InterPro" id="IPR036291">
    <property type="entry name" value="NAD(P)-bd_dom_sf"/>
</dbReference>
<evidence type="ECO:0000313" key="8">
    <source>
        <dbReference type="EMBL" id="KAF0980446.1"/>
    </source>
</evidence>
<dbReference type="SUPFAM" id="SSF48179">
    <property type="entry name" value="6-phosphogluconate dehydrogenase C-terminal domain-like"/>
    <property type="match status" value="1"/>
</dbReference>
<dbReference type="InterPro" id="IPR006176">
    <property type="entry name" value="3-OHacyl-CoA_DH_NAD-bd"/>
</dbReference>
<dbReference type="RefSeq" id="XP_044565159.1">
    <property type="nucleotide sequence ID" value="XM_044704315.1"/>
</dbReference>
<dbReference type="InterPro" id="IPR006108">
    <property type="entry name" value="3HC_DH_C"/>
</dbReference>
<evidence type="ECO:0000256" key="5">
    <source>
        <dbReference type="SAM" id="MobiDB-lite"/>
    </source>
</evidence>
<dbReference type="VEuPathDB" id="AmoebaDB:NF0043500"/>
<evidence type="ECO:0000256" key="3">
    <source>
        <dbReference type="PIRSR" id="PIRSR000105-1"/>
    </source>
</evidence>
<feature type="binding site" evidence="4">
    <location>
        <position position="330"/>
    </location>
    <ligand>
        <name>NAD(+)</name>
        <dbReference type="ChEBI" id="CHEBI:57540"/>
    </ligand>
</feature>
<feature type="binding site" evidence="4">
    <location>
        <position position="174"/>
    </location>
    <ligand>
        <name>NAD(+)</name>
        <dbReference type="ChEBI" id="CHEBI:57540"/>
    </ligand>
</feature>
<dbReference type="InterPro" id="IPR008927">
    <property type="entry name" value="6-PGluconate_DH-like_C_sf"/>
</dbReference>
<feature type="site" description="Important for catalytic activity" evidence="3">
    <location>
        <position position="195"/>
    </location>
</feature>